<sequence length="400" mass="46860">MPVIKIKQTLRFSDFDRYYEELNSFNNASEKLDLELPTQVSKSFFSITSSLIQFAASWLRTDYYGKLLVDLTNEPLAIQKMYEEEFFFPIVALAWNDIQIVNLEGLNMRPVLRDYQNDFILKMRRILPLKGEKLLLVNLDHFSNNNGILPFFETKNQSPTSEISLLDSLRLPVINSVLKYSNQNKNEFLTIFNDIAAIIYELMKNTFEWAKTDENGLPLSPNVRGLYIRFYKKTRALLLSDYEKNKPIHQYFSDDTTLQTNETGQIYFIEISVFDSGVGFVRKFRDDDIQPLNDIEIIKKCLIKNQTSDTGVFKDKKGIGLDRILRTLDKKGFLRIKTDKYCLYRNMIESPYQELQKQDFRMVELNDWYTQKPDEFTTTPFSSGSNISILYPLSIKPYTK</sequence>
<dbReference type="Proteomes" id="UP000663940">
    <property type="component" value="Chromosome"/>
</dbReference>
<reference evidence="2 4" key="2">
    <citation type="submission" date="2021-03" db="EMBL/GenBank/DDBJ databases">
        <title>Mucilaginibacter strains isolated from gold and copper mining confer multi heavy-metal resistance.</title>
        <authorList>
            <person name="Li Y."/>
        </authorList>
    </citation>
    <scope>NUCLEOTIDE SEQUENCE [LARGE SCALE GENOMIC DNA]</scope>
    <source>
        <strain evidence="2 4">P2-4</strain>
    </source>
</reference>
<gene>
    <name evidence="1" type="ORF">DIU31_024460</name>
    <name evidence="2" type="ORF">J3L21_02970</name>
</gene>
<keyword evidence="4" id="KW-1185">Reference proteome</keyword>
<dbReference type="AlphaFoldDB" id="A0AAE6MK91"/>
<protein>
    <recommendedName>
        <fullName evidence="5">ATP-binding protein</fullName>
    </recommendedName>
</protein>
<proteinExistence type="predicted"/>
<evidence type="ECO:0000313" key="1">
    <source>
        <dbReference type="EMBL" id="QEM06513.1"/>
    </source>
</evidence>
<evidence type="ECO:0008006" key="5">
    <source>
        <dbReference type="Google" id="ProtNLM"/>
    </source>
</evidence>
<dbReference type="EMBL" id="CP043451">
    <property type="protein sequence ID" value="QEM06513.1"/>
    <property type="molecule type" value="Genomic_DNA"/>
</dbReference>
<accession>A0AAE6MK91</accession>
<dbReference type="Proteomes" id="UP000250557">
    <property type="component" value="Chromosome"/>
</dbReference>
<evidence type="ECO:0000313" key="2">
    <source>
        <dbReference type="EMBL" id="QTE50957.1"/>
    </source>
</evidence>
<dbReference type="EMBL" id="CP071880">
    <property type="protein sequence ID" value="QTE50957.1"/>
    <property type="molecule type" value="Genomic_DNA"/>
</dbReference>
<organism evidence="1 3">
    <name type="scientific">Mucilaginibacter rubeus</name>
    <dbReference type="NCBI Taxonomy" id="2027860"/>
    <lineage>
        <taxon>Bacteria</taxon>
        <taxon>Pseudomonadati</taxon>
        <taxon>Bacteroidota</taxon>
        <taxon>Sphingobacteriia</taxon>
        <taxon>Sphingobacteriales</taxon>
        <taxon>Sphingobacteriaceae</taxon>
        <taxon>Mucilaginibacter</taxon>
    </lineage>
</organism>
<dbReference type="RefSeq" id="WP_112653012.1">
    <property type="nucleotide sequence ID" value="NZ_CP043451.1"/>
</dbReference>
<name>A0AAE6MK91_9SPHI</name>
<evidence type="ECO:0000313" key="4">
    <source>
        <dbReference type="Proteomes" id="UP000663940"/>
    </source>
</evidence>
<evidence type="ECO:0000313" key="3">
    <source>
        <dbReference type="Proteomes" id="UP000250557"/>
    </source>
</evidence>
<reference evidence="1 3" key="1">
    <citation type="submission" date="2019-08" db="EMBL/GenBank/DDBJ databases">
        <title>Comparative genome analysis confer to the adaptation heavy metal polluted environment.</title>
        <authorList>
            <person name="Li Y."/>
        </authorList>
    </citation>
    <scope>NUCLEOTIDE SEQUENCE [LARGE SCALE GENOMIC DNA]</scope>
    <source>
        <strain evidence="1 3">P2</strain>
    </source>
</reference>